<dbReference type="Pfam" id="PF03732">
    <property type="entry name" value="Retrotrans_gag"/>
    <property type="match status" value="1"/>
</dbReference>
<dbReference type="SUPFAM" id="SSF57756">
    <property type="entry name" value="Retrovirus zinc finger-like domains"/>
    <property type="match status" value="1"/>
</dbReference>
<feature type="domain" description="CCHC-type" evidence="3">
    <location>
        <begin position="460"/>
        <end position="474"/>
    </location>
</feature>
<dbReference type="SMART" id="SM00343">
    <property type="entry name" value="ZnF_C2HC"/>
    <property type="match status" value="2"/>
</dbReference>
<evidence type="ECO:0000256" key="1">
    <source>
        <dbReference type="PROSITE-ProRule" id="PRU00047"/>
    </source>
</evidence>
<feature type="region of interest" description="Disordered" evidence="2">
    <location>
        <begin position="206"/>
        <end position="241"/>
    </location>
</feature>
<proteinExistence type="predicted"/>
<feature type="compositionally biased region" description="Gly residues" evidence="2">
    <location>
        <begin position="222"/>
        <end position="232"/>
    </location>
</feature>
<comment type="caution">
    <text evidence="4">The sequence shown here is derived from an EMBL/GenBank/DDBJ whole genome shotgun (WGS) entry which is preliminary data.</text>
</comment>
<dbReference type="PANTHER" id="PTHR33223">
    <property type="entry name" value="CCHC-TYPE DOMAIN-CONTAINING PROTEIN"/>
    <property type="match status" value="1"/>
</dbReference>
<dbReference type="PROSITE" id="PS50158">
    <property type="entry name" value="ZF_CCHC"/>
    <property type="match status" value="2"/>
</dbReference>
<dbReference type="Proteomes" id="UP001151760">
    <property type="component" value="Unassembled WGS sequence"/>
</dbReference>
<accession>A0ABQ5BL30</accession>
<dbReference type="EMBL" id="BQNB010013403">
    <property type="protein sequence ID" value="GJT15531.1"/>
    <property type="molecule type" value="Genomic_DNA"/>
</dbReference>
<feature type="domain" description="CCHC-type" evidence="3">
    <location>
        <begin position="495"/>
        <end position="508"/>
    </location>
</feature>
<protein>
    <submittedName>
        <fullName evidence="4">Reverse transcriptase domain-containing protein</fullName>
    </submittedName>
</protein>
<dbReference type="Gene3D" id="4.10.60.10">
    <property type="entry name" value="Zinc finger, CCHC-type"/>
    <property type="match status" value="1"/>
</dbReference>
<evidence type="ECO:0000313" key="4">
    <source>
        <dbReference type="EMBL" id="GJT15531.1"/>
    </source>
</evidence>
<dbReference type="InterPro" id="IPR036875">
    <property type="entry name" value="Znf_CCHC_sf"/>
</dbReference>
<dbReference type="PANTHER" id="PTHR33223:SF6">
    <property type="entry name" value="CCHC-TYPE DOMAIN-CONTAINING PROTEIN"/>
    <property type="match status" value="1"/>
</dbReference>
<keyword evidence="5" id="KW-1185">Reference proteome</keyword>
<keyword evidence="4" id="KW-0548">Nucleotidyltransferase</keyword>
<evidence type="ECO:0000256" key="2">
    <source>
        <dbReference type="SAM" id="MobiDB-lite"/>
    </source>
</evidence>
<keyword evidence="1" id="KW-0479">Metal-binding</keyword>
<organism evidence="4 5">
    <name type="scientific">Tanacetum coccineum</name>
    <dbReference type="NCBI Taxonomy" id="301880"/>
    <lineage>
        <taxon>Eukaryota</taxon>
        <taxon>Viridiplantae</taxon>
        <taxon>Streptophyta</taxon>
        <taxon>Embryophyta</taxon>
        <taxon>Tracheophyta</taxon>
        <taxon>Spermatophyta</taxon>
        <taxon>Magnoliopsida</taxon>
        <taxon>eudicotyledons</taxon>
        <taxon>Gunneridae</taxon>
        <taxon>Pentapetalae</taxon>
        <taxon>asterids</taxon>
        <taxon>campanulids</taxon>
        <taxon>Asterales</taxon>
        <taxon>Asteraceae</taxon>
        <taxon>Asteroideae</taxon>
        <taxon>Anthemideae</taxon>
        <taxon>Anthemidinae</taxon>
        <taxon>Tanacetum</taxon>
    </lineage>
</organism>
<dbReference type="InterPro" id="IPR001878">
    <property type="entry name" value="Znf_CCHC"/>
</dbReference>
<evidence type="ECO:0000259" key="3">
    <source>
        <dbReference type="PROSITE" id="PS50158"/>
    </source>
</evidence>
<keyword evidence="1" id="KW-0862">Zinc</keyword>
<keyword evidence="1" id="KW-0863">Zinc-finger</keyword>
<dbReference type="InterPro" id="IPR005162">
    <property type="entry name" value="Retrotrans_gag_dom"/>
</dbReference>
<dbReference type="GO" id="GO:0003964">
    <property type="term" value="F:RNA-directed DNA polymerase activity"/>
    <property type="evidence" value="ECO:0007669"/>
    <property type="project" value="UniProtKB-KW"/>
</dbReference>
<name>A0ABQ5BL30_9ASTR</name>
<keyword evidence="4" id="KW-0695">RNA-directed DNA polymerase</keyword>
<evidence type="ECO:0000313" key="5">
    <source>
        <dbReference type="Proteomes" id="UP001151760"/>
    </source>
</evidence>
<reference evidence="4" key="2">
    <citation type="submission" date="2022-01" db="EMBL/GenBank/DDBJ databases">
        <authorList>
            <person name="Yamashiro T."/>
            <person name="Shiraishi A."/>
            <person name="Satake H."/>
            <person name="Nakayama K."/>
        </authorList>
    </citation>
    <scope>NUCLEOTIDE SEQUENCE</scope>
</reference>
<reference evidence="4" key="1">
    <citation type="journal article" date="2022" name="Int. J. Mol. Sci.">
        <title>Draft Genome of Tanacetum Coccineum: Genomic Comparison of Closely Related Tanacetum-Family Plants.</title>
        <authorList>
            <person name="Yamashiro T."/>
            <person name="Shiraishi A."/>
            <person name="Nakayama K."/>
            <person name="Satake H."/>
        </authorList>
    </citation>
    <scope>NUCLEOTIDE SEQUENCE</scope>
</reference>
<gene>
    <name evidence="4" type="ORF">Tco_0874237</name>
</gene>
<keyword evidence="4" id="KW-0808">Transferase</keyword>
<sequence>MNELLVRLNTLRLTISPEVSSLMTLLYEINEIAFVVKYPRIWTHYDIVRRLDVKDLGIGDRVGARTEDGIGMGVKVAASDIREDNEEFETEASVGGTIKIDVDPLVTGAYYMSEVPLDMITEFETAQRQLEAGQLVVSEERAGLVDRIRSRLGDEFHQICKDRDDTRRILRRTMTNTRSRMTTTAIEEMINRRVAKALEAREANRNIGLGNDNDEGSNGNDDGNGNGGGNGNGNHNENDRGDRPIVRECAYHDFIKCQPLNFKGTEGVVGLIRWFEKIETIFHISNCLEKYQVKYATCTLLNSALTWWNSHKRTIGTDVVFAMSWRELMKLIAEVYCPRNEIQKIESELLNLTVKNNDLTAYTQRFQELTMLCTKMVPEEEDRVEKFIRGLPDNIQGKVIAAEPTRLQDVVRMANNLMDQKLKGYAMKNVENKRKFDNNQRDNRRQQPLFKRRMLEVRICGKCNKVGHLTRDCKATIFTTSTQKGQVVNQRVLTCFKCGKKGHYMSDCLKPKDQNRGNKTGNKSGIGEARGKAYVLGGGDANPDSNVVTGTFLLNNHYACVLFDSVPIEVSCGLLLVPWLI</sequence>
<dbReference type="Pfam" id="PF00098">
    <property type="entry name" value="zf-CCHC"/>
    <property type="match status" value="1"/>
</dbReference>